<sequence>MAPVKFGLFKARSKDHQEQPSTENLLQDNNSNYNVPGSPVPSTSKGLQEDLSPGSISMLTLDSDDDDDDPPSERNSPVRRGSDACRMDAQINYELLKSQTSIGDVSSHYNEYDEVEQYEMEELQQSIDLDPDGTSCDANSSEFDITSITASDLSIYCASLKKPKKSKSKEEQQMRDFGMWQASNIEVMQNLLSRSGTTDEQIKWEAIATARGLCTLTDTCTCSDCTPAKYLVGFNDGDAGMAATPLFSAINVGCTLQ</sequence>
<accession>A0A0N1PH73</accession>
<dbReference type="KEGG" id="pmac:106709497"/>
<feature type="compositionally biased region" description="Polar residues" evidence="1">
    <location>
        <begin position="19"/>
        <end position="46"/>
    </location>
</feature>
<evidence type="ECO:0008006" key="4">
    <source>
        <dbReference type="Google" id="ProtNLM"/>
    </source>
</evidence>
<keyword evidence="3" id="KW-1185">Reference proteome</keyword>
<feature type="region of interest" description="Disordered" evidence="1">
    <location>
        <begin position="1"/>
        <end position="85"/>
    </location>
</feature>
<gene>
    <name evidence="2" type="ORF">RR48_03187</name>
</gene>
<dbReference type="AlphaFoldDB" id="A0A0N1PH73"/>
<dbReference type="InParanoid" id="A0A0N1PH73"/>
<reference evidence="2 3" key="1">
    <citation type="journal article" date="2015" name="Nat. Commun.">
        <title>Outbred genome sequencing and CRISPR/Cas9 gene editing in butterflies.</title>
        <authorList>
            <person name="Li X."/>
            <person name="Fan D."/>
            <person name="Zhang W."/>
            <person name="Liu G."/>
            <person name="Zhang L."/>
            <person name="Zhao L."/>
            <person name="Fang X."/>
            <person name="Chen L."/>
            <person name="Dong Y."/>
            <person name="Chen Y."/>
            <person name="Ding Y."/>
            <person name="Zhao R."/>
            <person name="Feng M."/>
            <person name="Zhu Y."/>
            <person name="Feng Y."/>
            <person name="Jiang X."/>
            <person name="Zhu D."/>
            <person name="Xiang H."/>
            <person name="Feng X."/>
            <person name="Li S."/>
            <person name="Wang J."/>
            <person name="Zhang G."/>
            <person name="Kronforst M.R."/>
            <person name="Wang W."/>
        </authorList>
    </citation>
    <scope>NUCLEOTIDE SEQUENCE [LARGE SCALE GENOMIC DNA]</scope>
    <source>
        <strain evidence="2">Ya'a_city_454_Pm</strain>
        <tissue evidence="2">Whole body</tissue>
    </source>
</reference>
<protein>
    <recommendedName>
        <fullName evidence="4">DUF4802 domain-containing protein</fullName>
    </recommendedName>
</protein>
<dbReference type="Proteomes" id="UP000053240">
    <property type="component" value="Unassembled WGS sequence"/>
</dbReference>
<proteinExistence type="predicted"/>
<dbReference type="OrthoDB" id="7416705at2759"/>
<evidence type="ECO:0000313" key="3">
    <source>
        <dbReference type="Proteomes" id="UP000053240"/>
    </source>
</evidence>
<organism evidence="2 3">
    <name type="scientific">Papilio machaon</name>
    <name type="common">Old World swallowtail butterfly</name>
    <dbReference type="NCBI Taxonomy" id="76193"/>
    <lineage>
        <taxon>Eukaryota</taxon>
        <taxon>Metazoa</taxon>
        <taxon>Ecdysozoa</taxon>
        <taxon>Arthropoda</taxon>
        <taxon>Hexapoda</taxon>
        <taxon>Insecta</taxon>
        <taxon>Pterygota</taxon>
        <taxon>Neoptera</taxon>
        <taxon>Endopterygota</taxon>
        <taxon>Lepidoptera</taxon>
        <taxon>Glossata</taxon>
        <taxon>Ditrysia</taxon>
        <taxon>Papilionoidea</taxon>
        <taxon>Papilionidae</taxon>
        <taxon>Papilioninae</taxon>
        <taxon>Papilio</taxon>
    </lineage>
</organism>
<evidence type="ECO:0000313" key="2">
    <source>
        <dbReference type="EMBL" id="KPJ16270.1"/>
    </source>
</evidence>
<evidence type="ECO:0000256" key="1">
    <source>
        <dbReference type="SAM" id="MobiDB-lite"/>
    </source>
</evidence>
<dbReference type="EMBL" id="KQ460296">
    <property type="protein sequence ID" value="KPJ16270.1"/>
    <property type="molecule type" value="Genomic_DNA"/>
</dbReference>
<name>A0A0N1PH73_PAPMA</name>